<dbReference type="SUPFAM" id="SSF55874">
    <property type="entry name" value="ATPase domain of HSP90 chaperone/DNA topoisomerase II/histidine kinase"/>
    <property type="match status" value="1"/>
</dbReference>
<sequence length="429" mass="46302">MKNPADTLFVRLALMTVGLIVAVHVLGIVLLDRERFALEVEQTRRAVALSVQARATGGELGRAVSSTLGASFVNVGDAAAYGCPASCADTSGPFERDLRRQLPPGSHVVADEGTNALWVRYPDDHYWVTMTSAMPSFARFIGMSSLAVLLAIALAVLGAWHLQRPLRRLAQAAREYRLGHRPPVVRESGPREVKELVGDFNDMVRELALMEQERSVMLAGLAHDLRAPITRMQVRADLLPDEANRTGFLRDAQSLSRIVTQFLDFARDAADASPVANVDAHCRQHYGDILGEDTLLTLDLRAGDGFGLPLVDLDRILSNLIENALTYGEPPVGIATRATAGGYVLTVRDHGAGIPPAQLERALRPFVRLDAARGGDAHCGLGLAIVRRLVHYHGGALAACNAPDGGFVATMTFPLPSRGAIRHPDDSDR</sequence>
<dbReference type="InterPro" id="IPR050980">
    <property type="entry name" value="2C_sensor_his_kinase"/>
</dbReference>
<keyword evidence="8 13" id="KW-0418">Kinase</keyword>
<dbReference type="AlphaFoldDB" id="A0A1B4FRD3"/>
<dbReference type="SMART" id="SM00387">
    <property type="entry name" value="HATPase_c"/>
    <property type="match status" value="1"/>
</dbReference>
<evidence type="ECO:0000256" key="7">
    <source>
        <dbReference type="ARBA" id="ARBA00022741"/>
    </source>
</evidence>
<dbReference type="InterPro" id="IPR036097">
    <property type="entry name" value="HisK_dim/P_sf"/>
</dbReference>
<evidence type="ECO:0000259" key="12">
    <source>
        <dbReference type="PROSITE" id="PS50885"/>
    </source>
</evidence>
<evidence type="ECO:0000256" key="4">
    <source>
        <dbReference type="ARBA" id="ARBA00022475"/>
    </source>
</evidence>
<dbReference type="PANTHER" id="PTHR44936:SF10">
    <property type="entry name" value="SENSOR PROTEIN RSTB"/>
    <property type="match status" value="1"/>
</dbReference>
<evidence type="ECO:0000256" key="2">
    <source>
        <dbReference type="ARBA" id="ARBA00004651"/>
    </source>
</evidence>
<dbReference type="PRINTS" id="PR00344">
    <property type="entry name" value="BCTRLSENSOR"/>
</dbReference>
<organism evidence="13 14">
    <name type="scientific">Burkholderia mayonis</name>
    <dbReference type="NCBI Taxonomy" id="1385591"/>
    <lineage>
        <taxon>Bacteria</taxon>
        <taxon>Pseudomonadati</taxon>
        <taxon>Pseudomonadota</taxon>
        <taxon>Betaproteobacteria</taxon>
        <taxon>Burkholderiales</taxon>
        <taxon>Burkholderiaceae</taxon>
        <taxon>Burkholderia</taxon>
        <taxon>pseudomallei group</taxon>
    </lineage>
</organism>
<dbReference type="InterPro" id="IPR005467">
    <property type="entry name" value="His_kinase_dom"/>
</dbReference>
<dbReference type="CDD" id="cd00082">
    <property type="entry name" value="HisKA"/>
    <property type="match status" value="1"/>
</dbReference>
<comment type="subcellular location">
    <subcellularLocation>
        <location evidence="2">Cell membrane</location>
        <topology evidence="2">Multi-pass membrane protein</topology>
    </subcellularLocation>
</comment>
<dbReference type="InterPro" id="IPR004358">
    <property type="entry name" value="Sig_transdc_His_kin-like_C"/>
</dbReference>
<gene>
    <name evidence="13" type="ORF">WS71_02020</name>
</gene>
<dbReference type="Pfam" id="PF00512">
    <property type="entry name" value="HisKA"/>
    <property type="match status" value="1"/>
</dbReference>
<dbReference type="SMART" id="SM00304">
    <property type="entry name" value="HAMP"/>
    <property type="match status" value="1"/>
</dbReference>
<evidence type="ECO:0000313" key="13">
    <source>
        <dbReference type="EMBL" id="AOJ06235.1"/>
    </source>
</evidence>
<dbReference type="RefSeq" id="WP_066494300.1">
    <property type="nucleotide sequence ID" value="NZ_CP013388.1"/>
</dbReference>
<dbReference type="Gene3D" id="1.10.287.130">
    <property type="match status" value="1"/>
</dbReference>
<feature type="transmembrane region" description="Helical" evidence="10">
    <location>
        <begin position="140"/>
        <end position="162"/>
    </location>
</feature>
<dbReference type="CDD" id="cd00075">
    <property type="entry name" value="HATPase"/>
    <property type="match status" value="1"/>
</dbReference>
<keyword evidence="10" id="KW-1133">Transmembrane helix</keyword>
<dbReference type="InterPro" id="IPR003594">
    <property type="entry name" value="HATPase_dom"/>
</dbReference>
<dbReference type="GO" id="GO:0005524">
    <property type="term" value="F:ATP binding"/>
    <property type="evidence" value="ECO:0007669"/>
    <property type="project" value="UniProtKB-KW"/>
</dbReference>
<keyword evidence="7" id="KW-0547">Nucleotide-binding</keyword>
<evidence type="ECO:0000259" key="11">
    <source>
        <dbReference type="PROSITE" id="PS50109"/>
    </source>
</evidence>
<dbReference type="GO" id="GO:0005886">
    <property type="term" value="C:plasma membrane"/>
    <property type="evidence" value="ECO:0007669"/>
    <property type="project" value="UniProtKB-SubCell"/>
</dbReference>
<accession>A0A1B4FRD3</accession>
<name>A0A1B4FRD3_9BURK</name>
<feature type="transmembrane region" description="Helical" evidence="10">
    <location>
        <begin position="12"/>
        <end position="31"/>
    </location>
</feature>
<dbReference type="EC" id="2.7.13.3" evidence="3"/>
<dbReference type="InterPro" id="IPR003660">
    <property type="entry name" value="HAMP_dom"/>
</dbReference>
<reference evidence="13 14" key="1">
    <citation type="submission" date="2015-12" db="EMBL/GenBank/DDBJ databases">
        <title>Diversity of Burkholderia near neighbor genomes.</title>
        <authorList>
            <person name="Sahl J."/>
            <person name="Wagner D."/>
            <person name="Keim P."/>
        </authorList>
    </citation>
    <scope>NUCLEOTIDE SEQUENCE [LARGE SCALE GENOMIC DNA]</scope>
    <source>
        <strain evidence="13 14">BDU8</strain>
    </source>
</reference>
<dbReference type="Gene3D" id="3.30.565.10">
    <property type="entry name" value="Histidine kinase-like ATPase, C-terminal domain"/>
    <property type="match status" value="1"/>
</dbReference>
<evidence type="ECO:0000256" key="10">
    <source>
        <dbReference type="SAM" id="Phobius"/>
    </source>
</evidence>
<dbReference type="PANTHER" id="PTHR44936">
    <property type="entry name" value="SENSOR PROTEIN CREC"/>
    <property type="match status" value="1"/>
</dbReference>
<evidence type="ECO:0000256" key="1">
    <source>
        <dbReference type="ARBA" id="ARBA00000085"/>
    </source>
</evidence>
<keyword evidence="9" id="KW-0067">ATP-binding</keyword>
<dbReference type="Proteomes" id="UP000067711">
    <property type="component" value="Chromosome 2"/>
</dbReference>
<comment type="catalytic activity">
    <reaction evidence="1">
        <text>ATP + protein L-histidine = ADP + protein N-phospho-L-histidine.</text>
        <dbReference type="EC" id="2.7.13.3"/>
    </reaction>
</comment>
<dbReference type="InterPro" id="IPR036890">
    <property type="entry name" value="HATPase_C_sf"/>
</dbReference>
<dbReference type="CDD" id="cd06225">
    <property type="entry name" value="HAMP"/>
    <property type="match status" value="1"/>
</dbReference>
<dbReference type="Pfam" id="PF02518">
    <property type="entry name" value="HATPase_c"/>
    <property type="match status" value="1"/>
</dbReference>
<evidence type="ECO:0000256" key="9">
    <source>
        <dbReference type="ARBA" id="ARBA00022840"/>
    </source>
</evidence>
<dbReference type="GO" id="GO:0000155">
    <property type="term" value="F:phosphorelay sensor kinase activity"/>
    <property type="evidence" value="ECO:0007669"/>
    <property type="project" value="InterPro"/>
</dbReference>
<dbReference type="SMART" id="SM00388">
    <property type="entry name" value="HisKA"/>
    <property type="match status" value="1"/>
</dbReference>
<dbReference type="EMBL" id="CP013388">
    <property type="protein sequence ID" value="AOJ06235.1"/>
    <property type="molecule type" value="Genomic_DNA"/>
</dbReference>
<evidence type="ECO:0000256" key="6">
    <source>
        <dbReference type="ARBA" id="ARBA00022679"/>
    </source>
</evidence>
<feature type="domain" description="HAMP" evidence="12">
    <location>
        <begin position="160"/>
        <end position="212"/>
    </location>
</feature>
<evidence type="ECO:0000256" key="5">
    <source>
        <dbReference type="ARBA" id="ARBA00022553"/>
    </source>
</evidence>
<dbReference type="InterPro" id="IPR003661">
    <property type="entry name" value="HisK_dim/P_dom"/>
</dbReference>
<protein>
    <recommendedName>
        <fullName evidence="3">histidine kinase</fullName>
        <ecNumber evidence="3">2.7.13.3</ecNumber>
    </recommendedName>
</protein>
<evidence type="ECO:0000313" key="14">
    <source>
        <dbReference type="Proteomes" id="UP000067711"/>
    </source>
</evidence>
<dbReference type="PROSITE" id="PS50885">
    <property type="entry name" value="HAMP"/>
    <property type="match status" value="1"/>
</dbReference>
<evidence type="ECO:0000256" key="8">
    <source>
        <dbReference type="ARBA" id="ARBA00022777"/>
    </source>
</evidence>
<dbReference type="Pfam" id="PF00672">
    <property type="entry name" value="HAMP"/>
    <property type="match status" value="1"/>
</dbReference>
<keyword evidence="6" id="KW-0808">Transferase</keyword>
<keyword evidence="10" id="KW-0472">Membrane</keyword>
<feature type="domain" description="Histidine kinase" evidence="11">
    <location>
        <begin position="220"/>
        <end position="417"/>
    </location>
</feature>
<keyword evidence="5" id="KW-0597">Phosphoprotein</keyword>
<keyword evidence="4" id="KW-1003">Cell membrane</keyword>
<dbReference type="SUPFAM" id="SSF47384">
    <property type="entry name" value="Homodimeric domain of signal transducing histidine kinase"/>
    <property type="match status" value="1"/>
</dbReference>
<evidence type="ECO:0000256" key="3">
    <source>
        <dbReference type="ARBA" id="ARBA00012438"/>
    </source>
</evidence>
<keyword evidence="10" id="KW-0812">Transmembrane</keyword>
<proteinExistence type="predicted"/>
<dbReference type="PROSITE" id="PS50109">
    <property type="entry name" value="HIS_KIN"/>
    <property type="match status" value="1"/>
</dbReference>